<dbReference type="SMART" id="SM00388">
    <property type="entry name" value="HisKA"/>
    <property type="match status" value="1"/>
</dbReference>
<keyword evidence="11" id="KW-1133">Transmembrane helix</keyword>
<dbReference type="SMART" id="SM00304">
    <property type="entry name" value="HAMP"/>
    <property type="match status" value="1"/>
</dbReference>
<dbReference type="InterPro" id="IPR004358">
    <property type="entry name" value="Sig_transdc_His_kin-like_C"/>
</dbReference>
<comment type="catalytic activity">
    <reaction evidence="1">
        <text>ATP + protein L-histidine = ADP + protein N-phospho-L-histidine.</text>
        <dbReference type="EC" id="2.7.13.3"/>
    </reaction>
</comment>
<evidence type="ECO:0000259" key="12">
    <source>
        <dbReference type="PROSITE" id="PS50109"/>
    </source>
</evidence>
<keyword evidence="15" id="KW-1185">Reference proteome</keyword>
<dbReference type="RefSeq" id="WP_210653283.1">
    <property type="nucleotide sequence ID" value="NZ_JAGKQQ010000001.1"/>
</dbReference>
<dbReference type="InterPro" id="IPR003661">
    <property type="entry name" value="HisK_dim/P_dom"/>
</dbReference>
<keyword evidence="8" id="KW-0067">ATP-binding</keyword>
<evidence type="ECO:0000256" key="7">
    <source>
        <dbReference type="ARBA" id="ARBA00022777"/>
    </source>
</evidence>
<evidence type="ECO:0000256" key="4">
    <source>
        <dbReference type="ARBA" id="ARBA00022553"/>
    </source>
</evidence>
<dbReference type="EC" id="2.7.13.3" evidence="3"/>
<dbReference type="Pfam" id="PF00672">
    <property type="entry name" value="HAMP"/>
    <property type="match status" value="1"/>
</dbReference>
<keyword evidence="6" id="KW-0547">Nucleotide-binding</keyword>
<comment type="subcellular location">
    <subcellularLocation>
        <location evidence="2">Membrane</location>
    </subcellularLocation>
</comment>
<proteinExistence type="predicted"/>
<evidence type="ECO:0000313" key="15">
    <source>
        <dbReference type="Proteomes" id="UP000676565"/>
    </source>
</evidence>
<dbReference type="SUPFAM" id="SSF158472">
    <property type="entry name" value="HAMP domain-like"/>
    <property type="match status" value="1"/>
</dbReference>
<keyword evidence="4" id="KW-0597">Phosphoprotein</keyword>
<protein>
    <recommendedName>
        <fullName evidence="3">histidine kinase</fullName>
        <ecNumber evidence="3">2.7.13.3</ecNumber>
    </recommendedName>
</protein>
<name>A0ABS5BPG1_9BACT</name>
<feature type="domain" description="HAMP" evidence="13">
    <location>
        <begin position="210"/>
        <end position="262"/>
    </location>
</feature>
<dbReference type="PANTHER" id="PTHR43065">
    <property type="entry name" value="SENSOR HISTIDINE KINASE"/>
    <property type="match status" value="1"/>
</dbReference>
<evidence type="ECO:0000256" key="11">
    <source>
        <dbReference type="SAM" id="Phobius"/>
    </source>
</evidence>
<dbReference type="InterPro" id="IPR036097">
    <property type="entry name" value="HisK_dim/P_sf"/>
</dbReference>
<evidence type="ECO:0000256" key="6">
    <source>
        <dbReference type="ARBA" id="ARBA00022741"/>
    </source>
</evidence>
<dbReference type="Proteomes" id="UP000676565">
    <property type="component" value="Unassembled WGS sequence"/>
</dbReference>
<dbReference type="InterPro" id="IPR003594">
    <property type="entry name" value="HATPase_dom"/>
</dbReference>
<organism evidence="14 15">
    <name type="scientific">Gemmata palustris</name>
    <dbReference type="NCBI Taxonomy" id="2822762"/>
    <lineage>
        <taxon>Bacteria</taxon>
        <taxon>Pseudomonadati</taxon>
        <taxon>Planctomycetota</taxon>
        <taxon>Planctomycetia</taxon>
        <taxon>Gemmatales</taxon>
        <taxon>Gemmataceae</taxon>
        <taxon>Gemmata</taxon>
    </lineage>
</organism>
<dbReference type="Gene3D" id="6.10.340.10">
    <property type="match status" value="1"/>
</dbReference>
<evidence type="ECO:0000256" key="9">
    <source>
        <dbReference type="ARBA" id="ARBA00023012"/>
    </source>
</evidence>
<keyword evidence="7 14" id="KW-0418">Kinase</keyword>
<evidence type="ECO:0000256" key="10">
    <source>
        <dbReference type="SAM" id="MobiDB-lite"/>
    </source>
</evidence>
<dbReference type="InterPro" id="IPR003660">
    <property type="entry name" value="HAMP_dom"/>
</dbReference>
<reference evidence="14 15" key="1">
    <citation type="submission" date="2021-04" db="EMBL/GenBank/DDBJ databases">
        <authorList>
            <person name="Ivanova A."/>
        </authorList>
    </citation>
    <scope>NUCLEOTIDE SEQUENCE [LARGE SCALE GENOMIC DNA]</scope>
    <source>
        <strain evidence="14 15">G18</strain>
    </source>
</reference>
<dbReference type="PROSITE" id="PS50109">
    <property type="entry name" value="HIS_KIN"/>
    <property type="match status" value="1"/>
</dbReference>
<sequence length="540" mass="58294">MARRRLRHKLMLGLVLVAGSIGLLASGTAYGIYTYYVSVKTIDRKVSELAIVTQMIGALNTFDQGDPNNGDGCLLAIDSTRALLNGTYGFDQANKKNVQAGYDPDDGAQESFLIPELNRNLDALQKEVNDVIQKPQSGSTTVAVRDQEQVRREYGSARRTAENLRHALLDDIQKSGQESFGAIRRTAWVVGFAMVWALALVATMLYYFRVWMFAPIRELQAGVQRVQSGTFDQPLTLTSGDELQELADEFNAMVARLHAVYADLARQVNERSRQLVRSERMVSVGFLAAGVAHEINNPLASILFCSEALERRLQDVLASSTAPPAETEVLTRYLKMIQQEALRCKDITQKLLDFSRTGERTKDPADLTGLVRGVLEVARHLPSSRGKGVAFEPAGYIVAPVNAQDLKSVILNLVVNALDSMEDGGQLGITLGTAGGYAELIFADTGCGMAPEVLQNIFEPFYTKSRTGKGTGLGLFISHQIVDQHGGTITAASAGPGTGSTFTVRIPLQLAPGVSDAPGSEGDSEPAPTVLTFPGSRTAA</sequence>
<dbReference type="PANTHER" id="PTHR43065:SF46">
    <property type="entry name" value="C4-DICARBOXYLATE TRANSPORT SENSOR PROTEIN DCTB"/>
    <property type="match status" value="1"/>
</dbReference>
<accession>A0ABS5BPG1</accession>
<dbReference type="GO" id="GO:0016301">
    <property type="term" value="F:kinase activity"/>
    <property type="evidence" value="ECO:0007669"/>
    <property type="project" value="UniProtKB-KW"/>
</dbReference>
<evidence type="ECO:0000256" key="1">
    <source>
        <dbReference type="ARBA" id="ARBA00000085"/>
    </source>
</evidence>
<dbReference type="PROSITE" id="PS50885">
    <property type="entry name" value="HAMP"/>
    <property type="match status" value="1"/>
</dbReference>
<dbReference type="Gene3D" id="1.10.287.130">
    <property type="match status" value="1"/>
</dbReference>
<dbReference type="SUPFAM" id="SSF55874">
    <property type="entry name" value="ATPase domain of HSP90 chaperone/DNA topoisomerase II/histidine kinase"/>
    <property type="match status" value="1"/>
</dbReference>
<evidence type="ECO:0000256" key="5">
    <source>
        <dbReference type="ARBA" id="ARBA00022679"/>
    </source>
</evidence>
<evidence type="ECO:0000256" key="2">
    <source>
        <dbReference type="ARBA" id="ARBA00004370"/>
    </source>
</evidence>
<dbReference type="CDD" id="cd00075">
    <property type="entry name" value="HATPase"/>
    <property type="match status" value="1"/>
</dbReference>
<feature type="transmembrane region" description="Helical" evidence="11">
    <location>
        <begin position="187"/>
        <end position="208"/>
    </location>
</feature>
<dbReference type="EMBL" id="JAGKQQ010000001">
    <property type="protein sequence ID" value="MBP3955190.1"/>
    <property type="molecule type" value="Genomic_DNA"/>
</dbReference>
<evidence type="ECO:0000313" key="14">
    <source>
        <dbReference type="EMBL" id="MBP3955190.1"/>
    </source>
</evidence>
<dbReference type="SUPFAM" id="SSF47384">
    <property type="entry name" value="Homodimeric domain of signal transducing histidine kinase"/>
    <property type="match status" value="1"/>
</dbReference>
<dbReference type="CDD" id="cd00082">
    <property type="entry name" value="HisKA"/>
    <property type="match status" value="1"/>
</dbReference>
<dbReference type="InterPro" id="IPR005467">
    <property type="entry name" value="His_kinase_dom"/>
</dbReference>
<dbReference type="PRINTS" id="PR00344">
    <property type="entry name" value="BCTRLSENSOR"/>
</dbReference>
<feature type="domain" description="Histidine kinase" evidence="12">
    <location>
        <begin position="290"/>
        <end position="510"/>
    </location>
</feature>
<keyword evidence="5" id="KW-0808">Transferase</keyword>
<dbReference type="CDD" id="cd06225">
    <property type="entry name" value="HAMP"/>
    <property type="match status" value="1"/>
</dbReference>
<keyword evidence="11" id="KW-0812">Transmembrane</keyword>
<evidence type="ECO:0000256" key="3">
    <source>
        <dbReference type="ARBA" id="ARBA00012438"/>
    </source>
</evidence>
<dbReference type="Pfam" id="PF00512">
    <property type="entry name" value="HisKA"/>
    <property type="match status" value="1"/>
</dbReference>
<dbReference type="Gene3D" id="3.30.565.10">
    <property type="entry name" value="Histidine kinase-like ATPase, C-terminal domain"/>
    <property type="match status" value="1"/>
</dbReference>
<dbReference type="SMART" id="SM00387">
    <property type="entry name" value="HATPase_c"/>
    <property type="match status" value="1"/>
</dbReference>
<comment type="caution">
    <text evidence="14">The sequence shown here is derived from an EMBL/GenBank/DDBJ whole genome shotgun (WGS) entry which is preliminary data.</text>
</comment>
<dbReference type="InterPro" id="IPR036890">
    <property type="entry name" value="HATPase_C_sf"/>
</dbReference>
<feature type="region of interest" description="Disordered" evidence="10">
    <location>
        <begin position="513"/>
        <end position="540"/>
    </location>
</feature>
<evidence type="ECO:0000256" key="8">
    <source>
        <dbReference type="ARBA" id="ARBA00022840"/>
    </source>
</evidence>
<keyword evidence="11" id="KW-0472">Membrane</keyword>
<keyword evidence="9" id="KW-0902">Two-component regulatory system</keyword>
<dbReference type="Pfam" id="PF02518">
    <property type="entry name" value="HATPase_c"/>
    <property type="match status" value="1"/>
</dbReference>
<evidence type="ECO:0000259" key="13">
    <source>
        <dbReference type="PROSITE" id="PS50885"/>
    </source>
</evidence>
<gene>
    <name evidence="14" type="ORF">J8F10_07835</name>
</gene>